<dbReference type="SFLD" id="SFLDS00003">
    <property type="entry name" value="Haloacid_Dehalogenase"/>
    <property type="match status" value="1"/>
</dbReference>
<gene>
    <name evidence="1" type="ORF">SAMN05216258_11234</name>
</gene>
<name>A0A1I3MXG5_9RHOB</name>
<dbReference type="AlphaFoldDB" id="A0A1I3MXG5"/>
<dbReference type="RefSeq" id="WP_245779255.1">
    <property type="nucleotide sequence ID" value="NZ_FOQH01000012.1"/>
</dbReference>
<dbReference type="InterPro" id="IPR006439">
    <property type="entry name" value="HAD-SF_hydro_IA"/>
</dbReference>
<dbReference type="InterPro" id="IPR036412">
    <property type="entry name" value="HAD-like_sf"/>
</dbReference>
<sequence length="233" mass="24696">MATSLRADRLKLAVFDMDGTIIDSQRMIVAAMNDGFADAGLPAPSTAATLSIVGLSLPVAVARLAPGLTEAEVDRVVERYKQAFIRLRKETGGEAASPLYPGARAALERLARRDEVLMGVATGKAMRGLSHALAAHELASFFQTLQTADGHPSKPHPAMLLDALAETGAEAEDAVMVGDTEFDMEMARAAGMTAIAVTWGYHPETRLRAAGAHHVIHGWDELDAALALSWGEV</sequence>
<dbReference type="InterPro" id="IPR041492">
    <property type="entry name" value="HAD_2"/>
</dbReference>
<protein>
    <submittedName>
        <fullName evidence="1">Phosphoglycolate phosphatase</fullName>
    </submittedName>
</protein>
<keyword evidence="2" id="KW-1185">Reference proteome</keyword>
<dbReference type="GO" id="GO:0006281">
    <property type="term" value="P:DNA repair"/>
    <property type="evidence" value="ECO:0007669"/>
    <property type="project" value="TreeGrafter"/>
</dbReference>
<dbReference type="PANTHER" id="PTHR43434:SF24">
    <property type="entry name" value="HYDROLASE-RELATED"/>
    <property type="match status" value="1"/>
</dbReference>
<dbReference type="NCBIfam" id="TIGR01549">
    <property type="entry name" value="HAD-SF-IA-v1"/>
    <property type="match status" value="1"/>
</dbReference>
<dbReference type="InterPro" id="IPR023214">
    <property type="entry name" value="HAD_sf"/>
</dbReference>
<proteinExistence type="predicted"/>
<organism evidence="1 2">
    <name type="scientific">Albimonas pacifica</name>
    <dbReference type="NCBI Taxonomy" id="1114924"/>
    <lineage>
        <taxon>Bacteria</taxon>
        <taxon>Pseudomonadati</taxon>
        <taxon>Pseudomonadota</taxon>
        <taxon>Alphaproteobacteria</taxon>
        <taxon>Rhodobacterales</taxon>
        <taxon>Paracoccaceae</taxon>
        <taxon>Albimonas</taxon>
    </lineage>
</organism>
<dbReference type="EMBL" id="FOQH01000012">
    <property type="protein sequence ID" value="SFJ01649.1"/>
    <property type="molecule type" value="Genomic_DNA"/>
</dbReference>
<dbReference type="SUPFAM" id="SSF56784">
    <property type="entry name" value="HAD-like"/>
    <property type="match status" value="1"/>
</dbReference>
<dbReference type="GO" id="GO:0005829">
    <property type="term" value="C:cytosol"/>
    <property type="evidence" value="ECO:0007669"/>
    <property type="project" value="TreeGrafter"/>
</dbReference>
<dbReference type="NCBIfam" id="TIGR01509">
    <property type="entry name" value="HAD-SF-IA-v3"/>
    <property type="match status" value="1"/>
</dbReference>
<reference evidence="1 2" key="1">
    <citation type="submission" date="2016-10" db="EMBL/GenBank/DDBJ databases">
        <authorList>
            <person name="de Groot N.N."/>
        </authorList>
    </citation>
    <scope>NUCLEOTIDE SEQUENCE [LARGE SCALE GENOMIC DNA]</scope>
    <source>
        <strain evidence="1 2">CGMCC 1.11030</strain>
    </source>
</reference>
<dbReference type="PANTHER" id="PTHR43434">
    <property type="entry name" value="PHOSPHOGLYCOLATE PHOSPHATASE"/>
    <property type="match status" value="1"/>
</dbReference>
<dbReference type="Gene3D" id="1.10.150.240">
    <property type="entry name" value="Putative phosphatase, domain 2"/>
    <property type="match status" value="1"/>
</dbReference>
<evidence type="ECO:0000313" key="2">
    <source>
        <dbReference type="Proteomes" id="UP000199377"/>
    </source>
</evidence>
<accession>A0A1I3MXG5</accession>
<dbReference type="Gene3D" id="3.40.50.1000">
    <property type="entry name" value="HAD superfamily/HAD-like"/>
    <property type="match status" value="1"/>
</dbReference>
<dbReference type="InterPro" id="IPR023198">
    <property type="entry name" value="PGP-like_dom2"/>
</dbReference>
<evidence type="ECO:0000313" key="1">
    <source>
        <dbReference type="EMBL" id="SFJ01649.1"/>
    </source>
</evidence>
<dbReference type="STRING" id="1114924.SAMN05216258_11234"/>
<dbReference type="Proteomes" id="UP000199377">
    <property type="component" value="Unassembled WGS sequence"/>
</dbReference>
<dbReference type="GO" id="GO:0008967">
    <property type="term" value="F:phosphoglycolate phosphatase activity"/>
    <property type="evidence" value="ECO:0007669"/>
    <property type="project" value="TreeGrafter"/>
</dbReference>
<dbReference type="Pfam" id="PF13419">
    <property type="entry name" value="HAD_2"/>
    <property type="match status" value="1"/>
</dbReference>
<dbReference type="InterPro" id="IPR050155">
    <property type="entry name" value="HAD-like_hydrolase_sf"/>
</dbReference>
<dbReference type="SFLD" id="SFLDG01129">
    <property type="entry name" value="C1.5:_HAD__Beta-PGM__Phosphata"/>
    <property type="match status" value="1"/>
</dbReference>
<dbReference type="SFLD" id="SFLDG01135">
    <property type="entry name" value="C1.5.6:_HAD__Beta-PGM__Phospha"/>
    <property type="match status" value="1"/>
</dbReference>